<proteinExistence type="predicted"/>
<dbReference type="Proteomes" id="UP001177023">
    <property type="component" value="Unassembled WGS sequence"/>
</dbReference>
<reference evidence="1" key="1">
    <citation type="submission" date="2023-06" db="EMBL/GenBank/DDBJ databases">
        <authorList>
            <person name="Delattre M."/>
        </authorList>
    </citation>
    <scope>NUCLEOTIDE SEQUENCE</scope>
    <source>
        <strain evidence="1">AF72</strain>
    </source>
</reference>
<gene>
    <name evidence="1" type="ORF">MSPICULIGERA_LOCUS23271</name>
</gene>
<feature type="non-terminal residue" evidence="1">
    <location>
        <position position="128"/>
    </location>
</feature>
<evidence type="ECO:0000313" key="1">
    <source>
        <dbReference type="EMBL" id="CAJ0585242.1"/>
    </source>
</evidence>
<dbReference type="EMBL" id="CATQJA010002703">
    <property type="protein sequence ID" value="CAJ0585242.1"/>
    <property type="molecule type" value="Genomic_DNA"/>
</dbReference>
<organism evidence="1 2">
    <name type="scientific">Mesorhabditis spiculigera</name>
    <dbReference type="NCBI Taxonomy" id="96644"/>
    <lineage>
        <taxon>Eukaryota</taxon>
        <taxon>Metazoa</taxon>
        <taxon>Ecdysozoa</taxon>
        <taxon>Nematoda</taxon>
        <taxon>Chromadorea</taxon>
        <taxon>Rhabditida</taxon>
        <taxon>Rhabditina</taxon>
        <taxon>Rhabditomorpha</taxon>
        <taxon>Rhabditoidea</taxon>
        <taxon>Rhabditidae</taxon>
        <taxon>Mesorhabditinae</taxon>
        <taxon>Mesorhabditis</taxon>
    </lineage>
</organism>
<evidence type="ECO:0000313" key="2">
    <source>
        <dbReference type="Proteomes" id="UP001177023"/>
    </source>
</evidence>
<sequence>MPILPDLDPQTVETLSGALKTVGEKAAVFSKIAVTGAKIGDAKAQDLKEDTHINTVKTTAKMAASAGGAHLGASCGARLGSAFGGVGAVVGTIVGSIVGSTAAEGIASTTVDRVHEAVAEEEVEDAEH</sequence>
<dbReference type="PANTHER" id="PTHR21525">
    <property type="entry name" value="MOTILE SPERM PROTEIN"/>
    <property type="match status" value="1"/>
</dbReference>
<protein>
    <submittedName>
        <fullName evidence="1">Uncharacterized protein</fullName>
    </submittedName>
</protein>
<dbReference type="PANTHER" id="PTHR21525:SF9">
    <property type="entry name" value="CHANNEL_COLICIN DOMAIN-CONTAINING PROTEIN"/>
    <property type="match status" value="1"/>
</dbReference>
<keyword evidence="2" id="KW-1185">Reference proteome</keyword>
<accession>A0AA36GEA6</accession>
<name>A0AA36GEA6_9BILA</name>
<dbReference type="AlphaFoldDB" id="A0AA36GEA6"/>
<comment type="caution">
    <text evidence="1">The sequence shown here is derived from an EMBL/GenBank/DDBJ whole genome shotgun (WGS) entry which is preliminary data.</text>
</comment>